<evidence type="ECO:0000256" key="1">
    <source>
        <dbReference type="ARBA" id="ARBA00004167"/>
    </source>
</evidence>
<evidence type="ECO:0000256" key="2">
    <source>
        <dbReference type="ARBA" id="ARBA00022692"/>
    </source>
</evidence>
<gene>
    <name evidence="8" type="primary">Pcdhb17</name>
    <name evidence="8" type="ORF">ALELAT_R14847</name>
</gene>
<keyword evidence="6" id="KW-0106">Calcium</keyword>
<feature type="domain" description="Cadherin" evidence="7">
    <location>
        <begin position="1"/>
        <end position="64"/>
    </location>
</feature>
<dbReference type="CDD" id="cd11304">
    <property type="entry name" value="Cadherin_repeat"/>
    <property type="match status" value="1"/>
</dbReference>
<dbReference type="InterPro" id="IPR015919">
    <property type="entry name" value="Cadherin-like_sf"/>
</dbReference>
<dbReference type="GO" id="GO:0007156">
    <property type="term" value="P:homophilic cell adhesion via plasma membrane adhesion molecules"/>
    <property type="evidence" value="ECO:0007669"/>
    <property type="project" value="InterPro"/>
</dbReference>
<evidence type="ECO:0000313" key="8">
    <source>
        <dbReference type="EMBL" id="NXL90329.1"/>
    </source>
</evidence>
<evidence type="ECO:0000313" key="9">
    <source>
        <dbReference type="Proteomes" id="UP000562322"/>
    </source>
</evidence>
<evidence type="ECO:0000256" key="4">
    <source>
        <dbReference type="ARBA" id="ARBA00023136"/>
    </source>
</evidence>
<dbReference type="PRINTS" id="PR00205">
    <property type="entry name" value="CADHERIN"/>
</dbReference>
<name>A0A7L0WFW0_ALELA</name>
<dbReference type="InterPro" id="IPR050174">
    <property type="entry name" value="Protocadherin/Cadherin-CA"/>
</dbReference>
<keyword evidence="3" id="KW-1133">Transmembrane helix</keyword>
<comment type="subcellular location">
    <subcellularLocation>
        <location evidence="1">Membrane</location>
        <topology evidence="1">Single-pass membrane protein</topology>
    </subcellularLocation>
</comment>
<dbReference type="Proteomes" id="UP000562322">
    <property type="component" value="Unassembled WGS sequence"/>
</dbReference>
<accession>A0A7L0WFW0</accession>
<feature type="non-terminal residue" evidence="8">
    <location>
        <position position="1"/>
    </location>
</feature>
<reference evidence="8 9" key="1">
    <citation type="submission" date="2019-09" db="EMBL/GenBank/DDBJ databases">
        <title>Bird 10,000 Genomes (B10K) Project - Family phase.</title>
        <authorList>
            <person name="Zhang G."/>
        </authorList>
    </citation>
    <scope>NUCLEOTIDE SEQUENCE [LARGE SCALE GENOMIC DNA]</scope>
    <source>
        <strain evidence="8">B10K-DU-001-39</strain>
        <tissue evidence="8">Muscle</tissue>
    </source>
</reference>
<dbReference type="Gene3D" id="2.60.40.60">
    <property type="entry name" value="Cadherins"/>
    <property type="match status" value="1"/>
</dbReference>
<dbReference type="Pfam" id="PF00028">
    <property type="entry name" value="Cadherin"/>
    <property type="match status" value="1"/>
</dbReference>
<evidence type="ECO:0000256" key="5">
    <source>
        <dbReference type="ARBA" id="ARBA00023180"/>
    </source>
</evidence>
<dbReference type="PROSITE" id="PS50268">
    <property type="entry name" value="CADHERIN_2"/>
    <property type="match status" value="1"/>
</dbReference>
<dbReference type="AlphaFoldDB" id="A0A7L0WFW0"/>
<organism evidence="8 9">
    <name type="scientific">Alectura lathami</name>
    <name type="common">Australian brush turkey</name>
    <dbReference type="NCBI Taxonomy" id="81907"/>
    <lineage>
        <taxon>Eukaryota</taxon>
        <taxon>Metazoa</taxon>
        <taxon>Chordata</taxon>
        <taxon>Craniata</taxon>
        <taxon>Vertebrata</taxon>
        <taxon>Euteleostomi</taxon>
        <taxon>Archelosauria</taxon>
        <taxon>Archosauria</taxon>
        <taxon>Dinosauria</taxon>
        <taxon>Saurischia</taxon>
        <taxon>Theropoda</taxon>
        <taxon>Coelurosauria</taxon>
        <taxon>Aves</taxon>
        <taxon>Neognathae</taxon>
        <taxon>Galloanserae</taxon>
        <taxon>Galliformes</taxon>
        <taxon>Megapodiidae</taxon>
        <taxon>Alectura</taxon>
    </lineage>
</organism>
<evidence type="ECO:0000259" key="7">
    <source>
        <dbReference type="PROSITE" id="PS50268"/>
    </source>
</evidence>
<evidence type="ECO:0000256" key="6">
    <source>
        <dbReference type="PROSITE-ProRule" id="PRU00043"/>
    </source>
</evidence>
<keyword evidence="5" id="KW-0325">Glycoprotein</keyword>
<dbReference type="GO" id="GO:0005509">
    <property type="term" value="F:calcium ion binding"/>
    <property type="evidence" value="ECO:0007669"/>
    <property type="project" value="UniProtKB-UniRule"/>
</dbReference>
<keyword evidence="2" id="KW-0812">Transmembrane</keyword>
<feature type="non-terminal residue" evidence="8">
    <location>
        <position position="64"/>
    </location>
</feature>
<sequence length="64" mass="6991">YDFTKTSEGSRQVFELNAATGEIRVSGILDFEEATNHEILVRATDGGGLSAHCRVHVEVLDVND</sequence>
<dbReference type="OrthoDB" id="9990384at2759"/>
<proteinExistence type="predicted"/>
<dbReference type="GO" id="GO:0016020">
    <property type="term" value="C:membrane"/>
    <property type="evidence" value="ECO:0007669"/>
    <property type="project" value="UniProtKB-SubCell"/>
</dbReference>
<dbReference type="InterPro" id="IPR002126">
    <property type="entry name" value="Cadherin-like_dom"/>
</dbReference>
<keyword evidence="9" id="KW-1185">Reference proteome</keyword>
<dbReference type="PANTHER" id="PTHR24028:SF329">
    <property type="entry name" value="CADHERIN DOMAIN-CONTAINING PROTEIN"/>
    <property type="match status" value="1"/>
</dbReference>
<comment type="caution">
    <text evidence="8">The sequence shown here is derived from an EMBL/GenBank/DDBJ whole genome shotgun (WGS) entry which is preliminary data.</text>
</comment>
<dbReference type="SUPFAM" id="SSF49313">
    <property type="entry name" value="Cadherin-like"/>
    <property type="match status" value="1"/>
</dbReference>
<dbReference type="PANTHER" id="PTHR24028">
    <property type="entry name" value="CADHERIN-87A"/>
    <property type="match status" value="1"/>
</dbReference>
<evidence type="ECO:0000256" key="3">
    <source>
        <dbReference type="ARBA" id="ARBA00022989"/>
    </source>
</evidence>
<keyword evidence="4" id="KW-0472">Membrane</keyword>
<dbReference type="EMBL" id="VXAV01006939">
    <property type="protein sequence ID" value="NXL90329.1"/>
    <property type="molecule type" value="Genomic_DNA"/>
</dbReference>
<protein>
    <submittedName>
        <fullName evidence="8">PCDBH protein</fullName>
    </submittedName>
</protein>